<sequence length="38" mass="4517">MVIMNKERLAITSKPFLSRILYYIVKERILSLRDGDFS</sequence>
<dbReference type="EMBL" id="BK016245">
    <property type="protein sequence ID" value="DAG04857.1"/>
    <property type="molecule type" value="Genomic_DNA"/>
</dbReference>
<evidence type="ECO:0000313" key="1">
    <source>
        <dbReference type="EMBL" id="DAG04857.1"/>
    </source>
</evidence>
<organism evidence="1">
    <name type="scientific">Siphoviridae sp. ctGa111</name>
    <dbReference type="NCBI Taxonomy" id="2825413"/>
    <lineage>
        <taxon>Viruses</taxon>
        <taxon>Duplodnaviria</taxon>
        <taxon>Heunggongvirae</taxon>
        <taxon>Uroviricota</taxon>
        <taxon>Caudoviricetes</taxon>
    </lineage>
</organism>
<reference evidence="1" key="1">
    <citation type="journal article" date="2021" name="Proc. Natl. Acad. Sci. U.S.A.">
        <title>A Catalog of Tens of Thousands of Viruses from Human Metagenomes Reveals Hidden Associations with Chronic Diseases.</title>
        <authorList>
            <person name="Tisza M.J."/>
            <person name="Buck C.B."/>
        </authorList>
    </citation>
    <scope>NUCLEOTIDE SEQUENCE</scope>
    <source>
        <strain evidence="1">CtGa111</strain>
    </source>
</reference>
<name>A0A8S5VDK4_9CAUD</name>
<accession>A0A8S5VDK4</accession>
<proteinExistence type="predicted"/>
<protein>
    <submittedName>
        <fullName evidence="1">Uncharacterized protein</fullName>
    </submittedName>
</protein>